<dbReference type="AlphaFoldDB" id="A0A974DS96"/>
<feature type="region of interest" description="Disordered" evidence="1">
    <location>
        <begin position="30"/>
        <end position="63"/>
    </location>
</feature>
<evidence type="ECO:0000256" key="1">
    <source>
        <dbReference type="SAM" id="MobiDB-lite"/>
    </source>
</evidence>
<dbReference type="EMBL" id="CM004467">
    <property type="protein sequence ID" value="OCT97154.1"/>
    <property type="molecule type" value="Genomic_DNA"/>
</dbReference>
<sequence length="104" mass="11826">MIACHFLLRNLGAAFYYTTTLAMETQQAKHRSSKLDGGEASGLLKGSSEGGNNERAVPDPAALDERRREARGYLESISHHSYWFDVWIFLLFDLVLFLFIYLLP</sequence>
<dbReference type="Proteomes" id="UP000694892">
    <property type="component" value="Chromosome 1S"/>
</dbReference>
<evidence type="ECO:0000256" key="3">
    <source>
        <dbReference type="SAM" id="SignalP"/>
    </source>
</evidence>
<protein>
    <submittedName>
        <fullName evidence="4">Uncharacterized protein</fullName>
    </submittedName>
</protein>
<evidence type="ECO:0000313" key="4">
    <source>
        <dbReference type="EMBL" id="OCT97154.1"/>
    </source>
</evidence>
<evidence type="ECO:0000313" key="5">
    <source>
        <dbReference type="Proteomes" id="UP000694892"/>
    </source>
</evidence>
<reference evidence="5" key="1">
    <citation type="journal article" date="2016" name="Nature">
        <title>Genome evolution in the allotetraploid frog Xenopus laevis.</title>
        <authorList>
            <person name="Session A.M."/>
            <person name="Uno Y."/>
            <person name="Kwon T."/>
            <person name="Chapman J.A."/>
            <person name="Toyoda A."/>
            <person name="Takahashi S."/>
            <person name="Fukui A."/>
            <person name="Hikosaka A."/>
            <person name="Suzuki A."/>
            <person name="Kondo M."/>
            <person name="van Heeringen S.J."/>
            <person name="Quigley I."/>
            <person name="Heinz S."/>
            <person name="Ogino H."/>
            <person name="Ochi H."/>
            <person name="Hellsten U."/>
            <person name="Lyons J.B."/>
            <person name="Simakov O."/>
            <person name="Putnam N."/>
            <person name="Stites J."/>
            <person name="Kuroki Y."/>
            <person name="Tanaka T."/>
            <person name="Michiue T."/>
            <person name="Watanabe M."/>
            <person name="Bogdanovic O."/>
            <person name="Lister R."/>
            <person name="Georgiou G."/>
            <person name="Paranjpe S.S."/>
            <person name="van Kruijsbergen I."/>
            <person name="Shu S."/>
            <person name="Carlson J."/>
            <person name="Kinoshita T."/>
            <person name="Ohta Y."/>
            <person name="Mawaribuchi S."/>
            <person name="Jenkins J."/>
            <person name="Grimwood J."/>
            <person name="Schmutz J."/>
            <person name="Mitros T."/>
            <person name="Mozaffari S.V."/>
            <person name="Suzuki Y."/>
            <person name="Haramoto Y."/>
            <person name="Yamamoto T.S."/>
            <person name="Takagi C."/>
            <person name="Heald R."/>
            <person name="Miller K."/>
            <person name="Haudenschild C."/>
            <person name="Kitzman J."/>
            <person name="Nakayama T."/>
            <person name="Izutsu Y."/>
            <person name="Robert J."/>
            <person name="Fortriede J."/>
            <person name="Burns K."/>
            <person name="Lotay V."/>
            <person name="Karimi K."/>
            <person name="Yasuoka Y."/>
            <person name="Dichmann D.S."/>
            <person name="Flajnik M.F."/>
            <person name="Houston D.W."/>
            <person name="Shendure J."/>
            <person name="DuPasquier L."/>
            <person name="Vize P.D."/>
            <person name="Zorn A.M."/>
            <person name="Ito M."/>
            <person name="Marcotte E.M."/>
            <person name="Wallingford J.B."/>
            <person name="Ito Y."/>
            <person name="Asashima M."/>
            <person name="Ueno N."/>
            <person name="Matsuda Y."/>
            <person name="Veenstra G.J."/>
            <person name="Fujiyama A."/>
            <person name="Harland R.M."/>
            <person name="Taira M."/>
            <person name="Rokhsar D.S."/>
        </authorList>
    </citation>
    <scope>NUCLEOTIDE SEQUENCE [LARGE SCALE GENOMIC DNA]</scope>
    <source>
        <strain evidence="5">J</strain>
    </source>
</reference>
<gene>
    <name evidence="4" type="ORF">XELAEV_18009377mg</name>
</gene>
<keyword evidence="2" id="KW-0472">Membrane</keyword>
<keyword evidence="2" id="KW-1133">Transmembrane helix</keyword>
<dbReference type="InterPro" id="IPR038780">
    <property type="entry name" value="ALN"/>
</dbReference>
<keyword evidence="2" id="KW-0812">Transmembrane</keyword>
<evidence type="ECO:0000256" key="2">
    <source>
        <dbReference type="SAM" id="Phobius"/>
    </source>
</evidence>
<accession>A0A974DS96</accession>
<feature type="transmembrane region" description="Helical" evidence="2">
    <location>
        <begin position="82"/>
        <end position="103"/>
    </location>
</feature>
<proteinExistence type="predicted"/>
<name>A0A974DS96_XENLA</name>
<dbReference type="Pfam" id="PF17696">
    <property type="entry name" value="ALN"/>
    <property type="match status" value="1"/>
</dbReference>
<organism evidence="4 5">
    <name type="scientific">Xenopus laevis</name>
    <name type="common">African clawed frog</name>
    <dbReference type="NCBI Taxonomy" id="8355"/>
    <lineage>
        <taxon>Eukaryota</taxon>
        <taxon>Metazoa</taxon>
        <taxon>Chordata</taxon>
        <taxon>Craniata</taxon>
        <taxon>Vertebrata</taxon>
        <taxon>Euteleostomi</taxon>
        <taxon>Amphibia</taxon>
        <taxon>Batrachia</taxon>
        <taxon>Anura</taxon>
        <taxon>Pipoidea</taxon>
        <taxon>Pipidae</taxon>
        <taxon>Xenopodinae</taxon>
        <taxon>Xenopus</taxon>
        <taxon>Xenopus</taxon>
    </lineage>
</organism>
<feature type="signal peptide" evidence="3">
    <location>
        <begin position="1"/>
        <end position="22"/>
    </location>
</feature>
<feature type="chain" id="PRO_5037891994" evidence="3">
    <location>
        <begin position="23"/>
        <end position="104"/>
    </location>
</feature>
<keyword evidence="3" id="KW-0732">Signal</keyword>